<evidence type="ECO:0000256" key="7">
    <source>
        <dbReference type="ARBA" id="ARBA00023128"/>
    </source>
</evidence>
<reference evidence="10" key="1">
    <citation type="journal article" date="2021" name="Sci. Rep.">
        <title>Diploid genomic architecture of Nitzschia inconspicua, an elite biomass production diatom.</title>
        <authorList>
            <person name="Oliver A."/>
            <person name="Podell S."/>
            <person name="Pinowska A."/>
            <person name="Traller J.C."/>
            <person name="Smith S.R."/>
            <person name="McClure R."/>
            <person name="Beliaev A."/>
            <person name="Bohutskyi P."/>
            <person name="Hill E.A."/>
            <person name="Rabines A."/>
            <person name="Zheng H."/>
            <person name="Allen L.Z."/>
            <person name="Kuo A."/>
            <person name="Grigoriev I.V."/>
            <person name="Allen A.E."/>
            <person name="Hazlebeck D."/>
            <person name="Allen E.E."/>
        </authorList>
    </citation>
    <scope>NUCLEOTIDE SEQUENCE</scope>
    <source>
        <strain evidence="10">Hildebrandi</strain>
    </source>
</reference>
<keyword evidence="9" id="KW-0732">Signal</keyword>
<proteinExistence type="inferred from homology"/>
<gene>
    <name evidence="10" type="ORF">IV203_002671</name>
    <name evidence="11" type="ORF">IV203_034611</name>
</gene>
<keyword evidence="4" id="KW-0999">Mitochondrion inner membrane</keyword>
<evidence type="ECO:0000313" key="11">
    <source>
        <dbReference type="EMBL" id="KAG7359513.1"/>
    </source>
</evidence>
<protein>
    <submittedName>
        <fullName evidence="10">Pam16 protein translocase-associated protein import motor subunit</fullName>
    </submittedName>
</protein>
<accession>A0A9K3K821</accession>
<evidence type="ECO:0000313" key="12">
    <source>
        <dbReference type="Proteomes" id="UP000693970"/>
    </source>
</evidence>
<dbReference type="GO" id="GO:0030150">
    <property type="term" value="P:protein import into mitochondrial matrix"/>
    <property type="evidence" value="ECO:0007669"/>
    <property type="project" value="InterPro"/>
</dbReference>
<comment type="similarity">
    <text evidence="2">Belongs to the TIM16/PAM16 family.</text>
</comment>
<organism evidence="10 12">
    <name type="scientific">Nitzschia inconspicua</name>
    <dbReference type="NCBI Taxonomy" id="303405"/>
    <lineage>
        <taxon>Eukaryota</taxon>
        <taxon>Sar</taxon>
        <taxon>Stramenopiles</taxon>
        <taxon>Ochrophyta</taxon>
        <taxon>Bacillariophyta</taxon>
        <taxon>Bacillariophyceae</taxon>
        <taxon>Bacillariophycidae</taxon>
        <taxon>Bacillariales</taxon>
        <taxon>Bacillariaceae</taxon>
        <taxon>Nitzschia</taxon>
    </lineage>
</organism>
<dbReference type="PANTHER" id="PTHR12388:SF0">
    <property type="entry name" value="MITOCHONDRIAL IMPORT INNER MEMBRANE TRANSLOCASE SUBUNIT TIM16"/>
    <property type="match status" value="1"/>
</dbReference>
<dbReference type="FunFam" id="1.10.287.110:FF:000006">
    <property type="entry name" value="Import inner membrane translocase subunit TIM16"/>
    <property type="match status" value="1"/>
</dbReference>
<evidence type="ECO:0000256" key="6">
    <source>
        <dbReference type="ARBA" id="ARBA00023010"/>
    </source>
</evidence>
<evidence type="ECO:0000256" key="5">
    <source>
        <dbReference type="ARBA" id="ARBA00022927"/>
    </source>
</evidence>
<evidence type="ECO:0000313" key="10">
    <source>
        <dbReference type="EMBL" id="KAG7338942.1"/>
    </source>
</evidence>
<comment type="caution">
    <text evidence="10">The sequence shown here is derived from an EMBL/GenBank/DDBJ whole genome shotgun (WGS) entry which is preliminary data.</text>
</comment>
<dbReference type="InterPro" id="IPR005341">
    <property type="entry name" value="Tim16"/>
</dbReference>
<dbReference type="EMBL" id="JAGRRH010000045">
    <property type="protein sequence ID" value="KAG7338942.1"/>
    <property type="molecule type" value="Genomic_DNA"/>
</dbReference>
<evidence type="ECO:0000256" key="2">
    <source>
        <dbReference type="ARBA" id="ARBA00008817"/>
    </source>
</evidence>
<evidence type="ECO:0000256" key="8">
    <source>
        <dbReference type="ARBA" id="ARBA00023136"/>
    </source>
</evidence>
<dbReference type="EMBL" id="JAGRRH010000013">
    <property type="protein sequence ID" value="KAG7359513.1"/>
    <property type="molecule type" value="Genomic_DNA"/>
</dbReference>
<dbReference type="PANTHER" id="PTHR12388">
    <property type="entry name" value="MITOCHONDRIA ASSOCIATED GRANULOCYTE MACROPHAGE CSF SIGNALING MOLECULE"/>
    <property type="match status" value="1"/>
</dbReference>
<evidence type="ECO:0000256" key="1">
    <source>
        <dbReference type="ARBA" id="ARBA00004637"/>
    </source>
</evidence>
<sequence>MAIGPIARLLAQLVVPVVAVLARALPAAYAQALQNARKAGVDAAEASAPVFGKRISRSEALQVLNLTEEEIAANPEAIQKQFQRYFEANDVSKGGSFYLQSKVYRAHELLMEFHKDKRKEQQDQNKQG</sequence>
<dbReference type="AlphaFoldDB" id="A0A9K3K821"/>
<name>A0A9K3K821_9STRA</name>
<feature type="signal peptide" evidence="9">
    <location>
        <begin position="1"/>
        <end position="30"/>
    </location>
</feature>
<keyword evidence="8" id="KW-0472">Membrane</keyword>
<keyword evidence="7" id="KW-0496">Mitochondrion</keyword>
<keyword evidence="5" id="KW-0653">Protein transport</keyword>
<keyword evidence="12" id="KW-1185">Reference proteome</keyword>
<keyword evidence="3" id="KW-0813">Transport</keyword>
<comment type="subcellular location">
    <subcellularLocation>
        <location evidence="1">Mitochondrion inner membrane</location>
        <topology evidence="1">Peripheral membrane protein</topology>
    </subcellularLocation>
</comment>
<dbReference type="Pfam" id="PF03656">
    <property type="entry name" value="Pam16"/>
    <property type="match status" value="1"/>
</dbReference>
<feature type="chain" id="PRO_5039844355" evidence="9">
    <location>
        <begin position="31"/>
        <end position="128"/>
    </location>
</feature>
<dbReference type="GO" id="GO:0005744">
    <property type="term" value="C:TIM23 mitochondrial import inner membrane translocase complex"/>
    <property type="evidence" value="ECO:0007669"/>
    <property type="project" value="InterPro"/>
</dbReference>
<keyword evidence="6" id="KW-0811">Translocation</keyword>
<evidence type="ECO:0000256" key="9">
    <source>
        <dbReference type="SAM" id="SignalP"/>
    </source>
</evidence>
<dbReference type="OrthoDB" id="10262892at2759"/>
<evidence type="ECO:0000256" key="4">
    <source>
        <dbReference type="ARBA" id="ARBA00022792"/>
    </source>
</evidence>
<reference evidence="10" key="2">
    <citation type="submission" date="2021-04" db="EMBL/GenBank/DDBJ databases">
        <authorList>
            <person name="Podell S."/>
        </authorList>
    </citation>
    <scope>NUCLEOTIDE SEQUENCE</scope>
    <source>
        <strain evidence="10">Hildebrandi</strain>
    </source>
</reference>
<dbReference type="Proteomes" id="UP000693970">
    <property type="component" value="Unassembled WGS sequence"/>
</dbReference>
<evidence type="ECO:0000256" key="3">
    <source>
        <dbReference type="ARBA" id="ARBA00022448"/>
    </source>
</evidence>